<evidence type="ECO:0000259" key="11">
    <source>
        <dbReference type="Pfam" id="PF02771"/>
    </source>
</evidence>
<evidence type="ECO:0000256" key="7">
    <source>
        <dbReference type="ARBA" id="ARBA00067292"/>
    </source>
</evidence>
<dbReference type="FunFam" id="1.20.140.10:FF:000004">
    <property type="entry name" value="Acyl-CoA dehydrogenase FadE25"/>
    <property type="match status" value="1"/>
</dbReference>
<evidence type="ECO:0000256" key="4">
    <source>
        <dbReference type="ARBA" id="ARBA00022827"/>
    </source>
</evidence>
<dbReference type="InterPro" id="IPR046373">
    <property type="entry name" value="Acyl-CoA_Oxase/DH_mid-dom_sf"/>
</dbReference>
<reference evidence="12 14" key="1">
    <citation type="submission" date="2015-05" db="EMBL/GenBank/DDBJ databases">
        <title>Genome assembly of Archangium gephyra DSM 2261.</title>
        <authorList>
            <person name="Sharma G."/>
            <person name="Subramanian S."/>
        </authorList>
    </citation>
    <scope>NUCLEOTIDE SEQUENCE [LARGE SCALE GENOMIC DNA]</scope>
    <source>
        <strain evidence="12 14">DSM 2261</strain>
    </source>
</reference>
<evidence type="ECO:0000256" key="5">
    <source>
        <dbReference type="ARBA" id="ARBA00023002"/>
    </source>
</evidence>
<dbReference type="InterPro" id="IPR006091">
    <property type="entry name" value="Acyl-CoA_Oxase/DH_mid-dom"/>
</dbReference>
<feature type="domain" description="Acyl-CoA dehydrogenase/oxidase N-terminal" evidence="11">
    <location>
        <begin position="6"/>
        <end position="118"/>
    </location>
</feature>
<dbReference type="GO" id="GO:0050660">
    <property type="term" value="F:flavin adenine dinucleotide binding"/>
    <property type="evidence" value="ECO:0007669"/>
    <property type="project" value="InterPro"/>
</dbReference>
<comment type="similarity">
    <text evidence="2 8">Belongs to the acyl-CoA dehydrogenase family.</text>
</comment>
<dbReference type="InterPro" id="IPR037069">
    <property type="entry name" value="AcylCoA_DH/ox_N_sf"/>
</dbReference>
<sequence length="380" mass="41558">MNFELTDVQREIQRMCREFAARELTPNARKWDETHQWPADSVKKLAELSLLGVAVPEQYGGAGLDNVCYALAMEEISRGCASNGVIMSVNNSLYCDPVMKFGNEEQKAEFLTPFARGEKLGCFGLTEPEAGSDAASQKTVAVRKGDEYVINGSKNWITNGPKADAIVLFTMTNKEAGNKGITAFLVPTNTPGFIRAEPDKKMGISAAHSCSMFFEDMRVPAKNMLGKEGDGFKIAMSTLDGGRIGIASQALGIARAAFEEAVRYSGERKTFGKAIREHQAIQFMIADMATEIDAARMLVMRAALLKDKGVRHSAESAMAKLYASEMASRVANKALQVHGGMGYSKEMDAERHVRDARITEIYEGTSEIQRIVISANLLKD</sequence>
<dbReference type="PROSITE" id="PS00072">
    <property type="entry name" value="ACYL_COA_DH_1"/>
    <property type="match status" value="1"/>
</dbReference>
<keyword evidence="4 8" id="KW-0274">FAD</keyword>
<dbReference type="Pfam" id="PF02771">
    <property type="entry name" value="Acyl-CoA_dh_N"/>
    <property type="match status" value="1"/>
</dbReference>
<keyword evidence="3 8" id="KW-0285">Flavoprotein</keyword>
<evidence type="ECO:0000313" key="13">
    <source>
        <dbReference type="EMBL" id="REG23649.1"/>
    </source>
</evidence>
<evidence type="ECO:0000256" key="8">
    <source>
        <dbReference type="RuleBase" id="RU362125"/>
    </source>
</evidence>
<dbReference type="PANTHER" id="PTHR43884:SF12">
    <property type="entry name" value="ISOVALERYL-COA DEHYDROGENASE, MITOCHONDRIAL-RELATED"/>
    <property type="match status" value="1"/>
</dbReference>
<dbReference type="EMBL" id="CP011509">
    <property type="protein sequence ID" value="AKJ03870.1"/>
    <property type="molecule type" value="Genomic_DNA"/>
</dbReference>
<evidence type="ECO:0000259" key="10">
    <source>
        <dbReference type="Pfam" id="PF02770"/>
    </source>
</evidence>
<organism evidence="12 14">
    <name type="scientific">Archangium gephyra</name>
    <dbReference type="NCBI Taxonomy" id="48"/>
    <lineage>
        <taxon>Bacteria</taxon>
        <taxon>Pseudomonadati</taxon>
        <taxon>Myxococcota</taxon>
        <taxon>Myxococcia</taxon>
        <taxon>Myxococcales</taxon>
        <taxon>Cystobacterineae</taxon>
        <taxon>Archangiaceae</taxon>
        <taxon>Archangium</taxon>
    </lineage>
</organism>
<feature type="domain" description="Acyl-CoA oxidase/dehydrogenase middle" evidence="10">
    <location>
        <begin position="122"/>
        <end position="217"/>
    </location>
</feature>
<dbReference type="Pfam" id="PF00441">
    <property type="entry name" value="Acyl-CoA_dh_1"/>
    <property type="match status" value="1"/>
</dbReference>
<dbReference type="KEGG" id="age:AA314_05496"/>
<evidence type="ECO:0000313" key="14">
    <source>
        <dbReference type="Proteomes" id="UP000035579"/>
    </source>
</evidence>
<protein>
    <recommendedName>
        <fullName evidence="7">Cyclohexane-1-carbonyl-CoA dehydrogenase</fullName>
        <ecNumber evidence="6">1.3.8.11</ecNumber>
    </recommendedName>
</protein>
<dbReference type="PROSITE" id="PS00073">
    <property type="entry name" value="ACYL_COA_DH_2"/>
    <property type="match status" value="1"/>
</dbReference>
<dbReference type="Gene3D" id="1.10.540.10">
    <property type="entry name" value="Acyl-CoA dehydrogenase/oxidase, N-terminal domain"/>
    <property type="match status" value="1"/>
</dbReference>
<proteinExistence type="inferred from homology"/>
<dbReference type="FunFam" id="2.40.110.10:FF:000009">
    <property type="entry name" value="Acyl-CoA dehydrogenase"/>
    <property type="match status" value="1"/>
</dbReference>
<accession>A0AAC8TFI2</accession>
<keyword evidence="5 8" id="KW-0560">Oxidoreductase</keyword>
<gene>
    <name evidence="12" type="ORF">AA314_05496</name>
    <name evidence="13" type="ORF">ATI61_116119</name>
</gene>
<dbReference type="GO" id="GO:0033539">
    <property type="term" value="P:fatty acid beta-oxidation using acyl-CoA dehydrogenase"/>
    <property type="evidence" value="ECO:0007669"/>
    <property type="project" value="TreeGrafter"/>
</dbReference>
<dbReference type="SUPFAM" id="SSF47203">
    <property type="entry name" value="Acyl-CoA dehydrogenase C-terminal domain-like"/>
    <property type="match status" value="1"/>
</dbReference>
<dbReference type="FunFam" id="1.10.540.10:FF:000002">
    <property type="entry name" value="Acyl-CoA dehydrogenase FadE19"/>
    <property type="match status" value="1"/>
</dbReference>
<keyword evidence="15" id="KW-1185">Reference proteome</keyword>
<dbReference type="Gene3D" id="1.20.140.10">
    <property type="entry name" value="Butyryl-CoA Dehydrogenase, subunit A, domain 3"/>
    <property type="match status" value="1"/>
</dbReference>
<dbReference type="AlphaFoldDB" id="A0AAC8TFI2"/>
<dbReference type="InterPro" id="IPR013786">
    <property type="entry name" value="AcylCoA_DH/ox_N"/>
</dbReference>
<evidence type="ECO:0000259" key="9">
    <source>
        <dbReference type="Pfam" id="PF00441"/>
    </source>
</evidence>
<dbReference type="Gene3D" id="2.40.110.10">
    <property type="entry name" value="Butyryl-CoA Dehydrogenase, subunit A, domain 2"/>
    <property type="match status" value="1"/>
</dbReference>
<dbReference type="InterPro" id="IPR009075">
    <property type="entry name" value="AcylCo_DH/oxidase_C"/>
</dbReference>
<dbReference type="PIRSF" id="PIRSF016578">
    <property type="entry name" value="HsaA"/>
    <property type="match status" value="1"/>
</dbReference>
<dbReference type="SUPFAM" id="SSF56645">
    <property type="entry name" value="Acyl-CoA dehydrogenase NM domain-like"/>
    <property type="match status" value="1"/>
</dbReference>
<evidence type="ECO:0000313" key="12">
    <source>
        <dbReference type="EMBL" id="AKJ03870.1"/>
    </source>
</evidence>
<evidence type="ECO:0000256" key="1">
    <source>
        <dbReference type="ARBA" id="ARBA00001974"/>
    </source>
</evidence>
<dbReference type="RefSeq" id="WP_047857823.1">
    <property type="nucleotide sequence ID" value="NZ_CP011509.1"/>
</dbReference>
<feature type="domain" description="Acyl-CoA dehydrogenase/oxidase C-terminal" evidence="9">
    <location>
        <begin position="229"/>
        <end position="377"/>
    </location>
</feature>
<evidence type="ECO:0000313" key="15">
    <source>
        <dbReference type="Proteomes" id="UP000256345"/>
    </source>
</evidence>
<comment type="cofactor">
    <cofactor evidence="1 8">
        <name>FAD</name>
        <dbReference type="ChEBI" id="CHEBI:57692"/>
    </cofactor>
</comment>
<dbReference type="CDD" id="cd01158">
    <property type="entry name" value="SCAD_SBCAD"/>
    <property type="match status" value="1"/>
</dbReference>
<dbReference type="InterPro" id="IPR006089">
    <property type="entry name" value="Acyl-CoA_DH_CS"/>
</dbReference>
<dbReference type="Proteomes" id="UP000035579">
    <property type="component" value="Chromosome"/>
</dbReference>
<dbReference type="GO" id="GO:0046359">
    <property type="term" value="P:butyrate catabolic process"/>
    <property type="evidence" value="ECO:0007669"/>
    <property type="project" value="TreeGrafter"/>
</dbReference>
<dbReference type="Pfam" id="PF02770">
    <property type="entry name" value="Acyl-CoA_dh_M"/>
    <property type="match status" value="1"/>
</dbReference>
<evidence type="ECO:0000256" key="3">
    <source>
        <dbReference type="ARBA" id="ARBA00022630"/>
    </source>
</evidence>
<name>A0AAC8TFI2_9BACT</name>
<dbReference type="InterPro" id="IPR036250">
    <property type="entry name" value="AcylCo_DH-like_C"/>
</dbReference>
<dbReference type="EC" id="1.3.8.11" evidence="6"/>
<evidence type="ECO:0000256" key="2">
    <source>
        <dbReference type="ARBA" id="ARBA00009347"/>
    </source>
</evidence>
<reference evidence="13 15" key="2">
    <citation type="submission" date="2018-08" db="EMBL/GenBank/DDBJ databases">
        <title>Genomic Encyclopedia of Archaeal and Bacterial Type Strains, Phase II (KMG-II): from individual species to whole genera.</title>
        <authorList>
            <person name="Goeker M."/>
        </authorList>
    </citation>
    <scope>NUCLEOTIDE SEQUENCE [LARGE SCALE GENOMIC DNA]</scope>
    <source>
        <strain evidence="13 15">DSM 2261</strain>
    </source>
</reference>
<dbReference type="InterPro" id="IPR009100">
    <property type="entry name" value="AcylCoA_DH/oxidase_NM_dom_sf"/>
</dbReference>
<dbReference type="GO" id="GO:0003995">
    <property type="term" value="F:acyl-CoA dehydrogenase activity"/>
    <property type="evidence" value="ECO:0007669"/>
    <property type="project" value="InterPro"/>
</dbReference>
<evidence type="ECO:0000256" key="6">
    <source>
        <dbReference type="ARBA" id="ARBA00066361"/>
    </source>
</evidence>
<dbReference type="EMBL" id="QUMU01000016">
    <property type="protein sequence ID" value="REG23649.1"/>
    <property type="molecule type" value="Genomic_DNA"/>
</dbReference>
<dbReference type="Proteomes" id="UP000256345">
    <property type="component" value="Unassembled WGS sequence"/>
</dbReference>
<dbReference type="PANTHER" id="PTHR43884">
    <property type="entry name" value="ACYL-COA DEHYDROGENASE"/>
    <property type="match status" value="1"/>
</dbReference>